<name>A0AAI8W0Z9_9PEZI</name>
<dbReference type="AlphaFoldDB" id="A0AAI8W0Z9"/>
<dbReference type="Proteomes" id="UP001296104">
    <property type="component" value="Unassembled WGS sequence"/>
</dbReference>
<feature type="compositionally biased region" description="Low complexity" evidence="1">
    <location>
        <begin position="12"/>
        <end position="25"/>
    </location>
</feature>
<evidence type="ECO:0000313" key="3">
    <source>
        <dbReference type="Proteomes" id="UP001296104"/>
    </source>
</evidence>
<protein>
    <submittedName>
        <fullName evidence="2">Uncharacterized protein</fullName>
    </submittedName>
</protein>
<dbReference type="EMBL" id="CAVMBE010000001">
    <property type="protein sequence ID" value="CAK3767451.1"/>
    <property type="molecule type" value="Genomic_DNA"/>
</dbReference>
<organism evidence="2 3">
    <name type="scientific">Lecanosticta acicola</name>
    <dbReference type="NCBI Taxonomy" id="111012"/>
    <lineage>
        <taxon>Eukaryota</taxon>
        <taxon>Fungi</taxon>
        <taxon>Dikarya</taxon>
        <taxon>Ascomycota</taxon>
        <taxon>Pezizomycotina</taxon>
        <taxon>Dothideomycetes</taxon>
        <taxon>Dothideomycetidae</taxon>
        <taxon>Mycosphaerellales</taxon>
        <taxon>Mycosphaerellaceae</taxon>
        <taxon>Lecanosticta</taxon>
    </lineage>
</organism>
<feature type="compositionally biased region" description="Basic and acidic residues" evidence="1">
    <location>
        <begin position="212"/>
        <end position="222"/>
    </location>
</feature>
<gene>
    <name evidence="2" type="ORF">LECACI_7A000383</name>
</gene>
<feature type="region of interest" description="Disordered" evidence="1">
    <location>
        <begin position="280"/>
        <end position="304"/>
    </location>
</feature>
<comment type="caution">
    <text evidence="2">The sequence shown here is derived from an EMBL/GenBank/DDBJ whole genome shotgun (WGS) entry which is preliminary data.</text>
</comment>
<evidence type="ECO:0000313" key="2">
    <source>
        <dbReference type="EMBL" id="CAK3767451.1"/>
    </source>
</evidence>
<feature type="region of interest" description="Disordered" evidence="1">
    <location>
        <begin position="1"/>
        <end position="68"/>
    </location>
</feature>
<proteinExistence type="predicted"/>
<sequence>MSTLSVPTNAGSKPISRSSSASSLRKSVEHEDDLLPASRRNSDSNTPQPSSPGASPAAAPSSKVTTDAQAEKLMQQWQHTGKIHGPTDFHSLQHYLGLYVLAKKADMEPLQNKVMDLIRHYYARERMTAPAFRLEYIYTYVGPCPMRDFLMATAAWRSLSENPTAQDAHVSDSMRGVMLKIPEIAVDYADALIQIHRAELDPRKGGLSVDGPDDHEPPEPVSEHPPPPGPVTTTAVAAEPAKTETVVVTKHDGTPLEAVKIEETPQVIVTEPHKEVVVVEEKKSDPISTETTTTTTTKPLKESASEGVLVEKEVKKKSSWPSFNERLHWSHIDQKLEPKEGQGKFKTKIKRWIAIFVLKSKLKKVHRHCLGRGKKVTKTTVETASTASGATAATAAV</sequence>
<feature type="region of interest" description="Disordered" evidence="1">
    <location>
        <begin position="202"/>
        <end position="235"/>
    </location>
</feature>
<evidence type="ECO:0000256" key="1">
    <source>
        <dbReference type="SAM" id="MobiDB-lite"/>
    </source>
</evidence>
<feature type="compositionally biased region" description="Polar residues" evidence="1">
    <location>
        <begin position="1"/>
        <end position="11"/>
    </location>
</feature>
<keyword evidence="3" id="KW-1185">Reference proteome</keyword>
<accession>A0AAI8W0Z9</accession>
<reference evidence="2" key="1">
    <citation type="submission" date="2023-11" db="EMBL/GenBank/DDBJ databases">
        <authorList>
            <person name="Alioto T."/>
            <person name="Alioto T."/>
            <person name="Gomez Garrido J."/>
        </authorList>
    </citation>
    <scope>NUCLEOTIDE SEQUENCE</scope>
</reference>
<feature type="compositionally biased region" description="Low complexity" evidence="1">
    <location>
        <begin position="47"/>
        <end position="62"/>
    </location>
</feature>